<comment type="similarity">
    <text evidence="2">Belongs to the amino acid/polyamine transporter 2 family.</text>
</comment>
<feature type="domain" description="Amino acid transporter transmembrane" evidence="7">
    <location>
        <begin position="55"/>
        <end position="445"/>
    </location>
</feature>
<feature type="transmembrane region" description="Helical" evidence="6">
    <location>
        <begin position="232"/>
        <end position="251"/>
    </location>
</feature>
<dbReference type="Proteomes" id="UP001565368">
    <property type="component" value="Unassembled WGS sequence"/>
</dbReference>
<evidence type="ECO:0000256" key="2">
    <source>
        <dbReference type="ARBA" id="ARBA00008066"/>
    </source>
</evidence>
<evidence type="ECO:0000256" key="6">
    <source>
        <dbReference type="SAM" id="Phobius"/>
    </source>
</evidence>
<proteinExistence type="inferred from homology"/>
<protein>
    <recommendedName>
        <fullName evidence="7">Amino acid transporter transmembrane domain-containing protein</fullName>
    </recommendedName>
</protein>
<feature type="transmembrane region" description="Helical" evidence="6">
    <location>
        <begin position="272"/>
        <end position="294"/>
    </location>
</feature>
<sequence length="468" mass="50015">MGSKHDEITPEKDAYTVEVGEIGGDEGKRPGVTYDAVFGELDDDSPNFKGLGSMGAFILMTKANIGLGVLGIPFVFMTIGLVGGVLLLIVMAVIVAYTASIIGPFKLNHPEMYSYSDAGFIVGGRWLREYFTFNFVVGMTFVCAGAIVSVSTALNALSMHGACTAIFIAVAAVAGFFLSSIRTLGNIQWLGWAGLISIAAAVLTMVVCVGIQDRPALAPQTGPWDKDIKIFAHPSFATAMTMVSAVLFAYAATPTYFGIICEMREPRKYQRVMLASMTLTTVMYLVLGTIVYHFCGQYVSSPALGSAGVLMKKVCYGLALPGLLASLCIYSHLSAKLIFVRLLHGTEHLTKGTFRHWATWLGCTLGVSCTAYVLASAIPSFGAIISFMGALFSPQGTISFFPIMWWHDNWRGKASGDRSIVMAAVNLTIFVLSIFMVVAGTYGAVVGLIDSPASTRPWTCADNSGSVE</sequence>
<feature type="transmembrane region" description="Helical" evidence="6">
    <location>
        <begin position="56"/>
        <end position="79"/>
    </location>
</feature>
<accession>A0ABR3Q357</accession>
<feature type="transmembrane region" description="Helical" evidence="6">
    <location>
        <begin position="427"/>
        <end position="449"/>
    </location>
</feature>
<keyword evidence="4 6" id="KW-1133">Transmembrane helix</keyword>
<dbReference type="InterPro" id="IPR013057">
    <property type="entry name" value="AA_transpt_TM"/>
</dbReference>
<feature type="transmembrane region" description="Helical" evidence="6">
    <location>
        <begin position="130"/>
        <end position="151"/>
    </location>
</feature>
<dbReference type="PANTHER" id="PTHR22950">
    <property type="entry name" value="AMINO ACID TRANSPORTER"/>
    <property type="match status" value="1"/>
</dbReference>
<dbReference type="RefSeq" id="XP_069209030.1">
    <property type="nucleotide sequence ID" value="XM_069354388.1"/>
</dbReference>
<evidence type="ECO:0000256" key="1">
    <source>
        <dbReference type="ARBA" id="ARBA00004141"/>
    </source>
</evidence>
<evidence type="ECO:0000256" key="5">
    <source>
        <dbReference type="ARBA" id="ARBA00023136"/>
    </source>
</evidence>
<dbReference type="GeneID" id="95986953"/>
<dbReference type="EMBL" id="JBBXJM010000004">
    <property type="protein sequence ID" value="KAL1409086.1"/>
    <property type="molecule type" value="Genomic_DNA"/>
</dbReference>
<gene>
    <name evidence="8" type="ORF">Q8F55_005910</name>
</gene>
<name>A0ABR3Q357_9TREE</name>
<feature type="transmembrane region" description="Helical" evidence="6">
    <location>
        <begin position="157"/>
        <end position="178"/>
    </location>
</feature>
<feature type="transmembrane region" description="Helical" evidence="6">
    <location>
        <begin position="381"/>
        <end position="406"/>
    </location>
</feature>
<evidence type="ECO:0000313" key="9">
    <source>
        <dbReference type="Proteomes" id="UP001565368"/>
    </source>
</evidence>
<organism evidence="8 9">
    <name type="scientific">Vanrija albida</name>
    <dbReference type="NCBI Taxonomy" id="181172"/>
    <lineage>
        <taxon>Eukaryota</taxon>
        <taxon>Fungi</taxon>
        <taxon>Dikarya</taxon>
        <taxon>Basidiomycota</taxon>
        <taxon>Agaricomycotina</taxon>
        <taxon>Tremellomycetes</taxon>
        <taxon>Trichosporonales</taxon>
        <taxon>Trichosporonaceae</taxon>
        <taxon>Vanrija</taxon>
    </lineage>
</organism>
<comment type="caution">
    <text evidence="8">The sequence shown here is derived from an EMBL/GenBank/DDBJ whole genome shotgun (WGS) entry which is preliminary data.</text>
</comment>
<reference evidence="8 9" key="1">
    <citation type="submission" date="2023-08" db="EMBL/GenBank/DDBJ databases">
        <title>Annotated Genome Sequence of Vanrija albida AlHP1.</title>
        <authorList>
            <person name="Herzog R."/>
        </authorList>
    </citation>
    <scope>NUCLEOTIDE SEQUENCE [LARGE SCALE GENOMIC DNA]</scope>
    <source>
        <strain evidence="8 9">AlHP1</strain>
    </source>
</reference>
<dbReference type="PANTHER" id="PTHR22950:SF683">
    <property type="entry name" value="AMINO ACID TRANSPORTER (EUROFUNG)"/>
    <property type="match status" value="1"/>
</dbReference>
<evidence type="ECO:0000313" key="8">
    <source>
        <dbReference type="EMBL" id="KAL1409086.1"/>
    </source>
</evidence>
<dbReference type="Pfam" id="PF01490">
    <property type="entry name" value="Aa_trans"/>
    <property type="match status" value="1"/>
</dbReference>
<evidence type="ECO:0000259" key="7">
    <source>
        <dbReference type="Pfam" id="PF01490"/>
    </source>
</evidence>
<comment type="subcellular location">
    <subcellularLocation>
        <location evidence="1">Membrane</location>
        <topology evidence="1">Multi-pass membrane protein</topology>
    </subcellularLocation>
</comment>
<keyword evidence="9" id="KW-1185">Reference proteome</keyword>
<evidence type="ECO:0000256" key="3">
    <source>
        <dbReference type="ARBA" id="ARBA00022692"/>
    </source>
</evidence>
<feature type="transmembrane region" description="Helical" evidence="6">
    <location>
        <begin position="314"/>
        <end position="333"/>
    </location>
</feature>
<keyword evidence="3 6" id="KW-0812">Transmembrane</keyword>
<feature type="transmembrane region" description="Helical" evidence="6">
    <location>
        <begin position="354"/>
        <end position="375"/>
    </location>
</feature>
<feature type="transmembrane region" description="Helical" evidence="6">
    <location>
        <begin position="85"/>
        <end position="105"/>
    </location>
</feature>
<feature type="transmembrane region" description="Helical" evidence="6">
    <location>
        <begin position="190"/>
        <end position="212"/>
    </location>
</feature>
<keyword evidence="5 6" id="KW-0472">Membrane</keyword>
<evidence type="ECO:0000256" key="4">
    <source>
        <dbReference type="ARBA" id="ARBA00022989"/>
    </source>
</evidence>